<protein>
    <submittedName>
        <fullName evidence="1">Uncharacterized protein</fullName>
    </submittedName>
</protein>
<dbReference type="EMBL" id="CAMXCT020003008">
    <property type="protein sequence ID" value="CAL1155291.1"/>
    <property type="molecule type" value="Genomic_DNA"/>
</dbReference>
<keyword evidence="3" id="KW-1185">Reference proteome</keyword>
<evidence type="ECO:0000313" key="1">
    <source>
        <dbReference type="EMBL" id="CAI4001916.1"/>
    </source>
</evidence>
<name>A0A9P1G6Y1_9DINO</name>
<feature type="non-terminal residue" evidence="1">
    <location>
        <position position="57"/>
    </location>
</feature>
<dbReference type="AlphaFoldDB" id="A0A9P1G6Y1"/>
<dbReference type="Proteomes" id="UP001152797">
    <property type="component" value="Unassembled WGS sequence"/>
</dbReference>
<accession>A0A9P1G6Y1</accession>
<evidence type="ECO:0000313" key="2">
    <source>
        <dbReference type="EMBL" id="CAL1155291.1"/>
    </source>
</evidence>
<dbReference type="EMBL" id="CAMXCT010003008">
    <property type="protein sequence ID" value="CAI4001916.1"/>
    <property type="molecule type" value="Genomic_DNA"/>
</dbReference>
<proteinExistence type="predicted"/>
<gene>
    <name evidence="1" type="ORF">C1SCF055_LOCUS27910</name>
</gene>
<sequence length="57" mass="6021">VDLDIKKHASIENISPSPEVAEAEAPGDAGECCVGPGAQCQLQQHRLARWIPAVVQS</sequence>
<evidence type="ECO:0000313" key="3">
    <source>
        <dbReference type="Proteomes" id="UP001152797"/>
    </source>
</evidence>
<reference evidence="2" key="2">
    <citation type="submission" date="2024-04" db="EMBL/GenBank/DDBJ databases">
        <authorList>
            <person name="Chen Y."/>
            <person name="Shah S."/>
            <person name="Dougan E. K."/>
            <person name="Thang M."/>
            <person name="Chan C."/>
        </authorList>
    </citation>
    <scope>NUCLEOTIDE SEQUENCE [LARGE SCALE GENOMIC DNA]</scope>
</reference>
<reference evidence="1" key="1">
    <citation type="submission" date="2022-10" db="EMBL/GenBank/DDBJ databases">
        <authorList>
            <person name="Chen Y."/>
            <person name="Dougan E. K."/>
            <person name="Chan C."/>
            <person name="Rhodes N."/>
            <person name="Thang M."/>
        </authorList>
    </citation>
    <scope>NUCLEOTIDE SEQUENCE</scope>
</reference>
<feature type="non-terminal residue" evidence="1">
    <location>
        <position position="1"/>
    </location>
</feature>
<comment type="caution">
    <text evidence="1">The sequence shown here is derived from an EMBL/GenBank/DDBJ whole genome shotgun (WGS) entry which is preliminary data.</text>
</comment>
<organism evidence="1">
    <name type="scientific">Cladocopium goreaui</name>
    <dbReference type="NCBI Taxonomy" id="2562237"/>
    <lineage>
        <taxon>Eukaryota</taxon>
        <taxon>Sar</taxon>
        <taxon>Alveolata</taxon>
        <taxon>Dinophyceae</taxon>
        <taxon>Suessiales</taxon>
        <taxon>Symbiodiniaceae</taxon>
        <taxon>Cladocopium</taxon>
    </lineage>
</organism>
<dbReference type="EMBL" id="CAMXCT030003008">
    <property type="protein sequence ID" value="CAL4789228.1"/>
    <property type="molecule type" value="Genomic_DNA"/>
</dbReference>